<sequence>MFAAETLEAAKAMIFAEMGEDAIILSEREVPGGVEVRAATDKLGGGMVPSEPRFVARLNRNGAPGRPQDNPLRNRVRDALIWHGAPERFAERVADAGMPMSSKTQDPAEIMASGLDALITCDPIPAMPNRDVLLVGPPGHGRTATAAKMTRRAAVTNSQILPVAADLDSTAGGAQLAAYLELEQRQIRAATSPDALFDLLRTCRSDGYRCVIDLPAIVPFDEEDLASLKDLINVIDAEPVLVMSAEGHPDDQAEAARAFASVGVRRAIVTKLDVTRRRGGVVAALSGAGIAFAHLAVTPFIGGGLVPAAPGRLSRILLEEAPADIALKGAA</sequence>
<dbReference type="OrthoDB" id="9778554at2"/>
<keyword evidence="1" id="KW-0547">Nucleotide-binding</keyword>
<dbReference type="GO" id="GO:0006614">
    <property type="term" value="P:SRP-dependent cotranslational protein targeting to membrane"/>
    <property type="evidence" value="ECO:0007669"/>
    <property type="project" value="InterPro"/>
</dbReference>
<keyword evidence="5" id="KW-1185">Reference proteome</keyword>
<dbReference type="Proteomes" id="UP000266385">
    <property type="component" value="Unassembled WGS sequence"/>
</dbReference>
<evidence type="ECO:0000256" key="1">
    <source>
        <dbReference type="ARBA" id="ARBA00022741"/>
    </source>
</evidence>
<name>A0A399R6I9_9PROT</name>
<dbReference type="Pfam" id="PF00448">
    <property type="entry name" value="SRP54"/>
    <property type="match status" value="1"/>
</dbReference>
<comment type="caution">
    <text evidence="4">The sequence shown here is derived from an EMBL/GenBank/DDBJ whole genome shotgun (WGS) entry which is preliminary data.</text>
</comment>
<evidence type="ECO:0000256" key="2">
    <source>
        <dbReference type="ARBA" id="ARBA00023134"/>
    </source>
</evidence>
<keyword evidence="4" id="KW-0282">Flagellum</keyword>
<dbReference type="InterPro" id="IPR000897">
    <property type="entry name" value="SRP54_GTPase_dom"/>
</dbReference>
<dbReference type="EMBL" id="QWFX01000016">
    <property type="protein sequence ID" value="RIJ26978.1"/>
    <property type="molecule type" value="Genomic_DNA"/>
</dbReference>
<gene>
    <name evidence="4" type="ORF">D1223_16825</name>
</gene>
<keyword evidence="2" id="KW-0342">GTP-binding</keyword>
<reference evidence="4 5" key="1">
    <citation type="submission" date="2018-08" db="EMBL/GenBank/DDBJ databases">
        <title>Henriciella mobilis sp. nov., isolated from seawater.</title>
        <authorList>
            <person name="Cheng H."/>
            <person name="Wu Y.-H."/>
            <person name="Xu X.-W."/>
            <person name="Guo L.-L."/>
        </authorList>
    </citation>
    <scope>NUCLEOTIDE SEQUENCE [LARGE SCALE GENOMIC DNA]</scope>
    <source>
        <strain evidence="4 5">JN25</strain>
    </source>
</reference>
<dbReference type="SMART" id="SM00962">
    <property type="entry name" value="SRP54"/>
    <property type="match status" value="1"/>
</dbReference>
<keyword evidence="4" id="KW-0969">Cilium</keyword>
<evidence type="ECO:0000313" key="5">
    <source>
        <dbReference type="Proteomes" id="UP000266385"/>
    </source>
</evidence>
<accession>A0A399R6I9</accession>
<proteinExistence type="predicted"/>
<evidence type="ECO:0000259" key="3">
    <source>
        <dbReference type="SMART" id="SM00962"/>
    </source>
</evidence>
<organism evidence="4 5">
    <name type="scientific">Henriciella mobilis</name>
    <dbReference type="NCBI Taxonomy" id="2305467"/>
    <lineage>
        <taxon>Bacteria</taxon>
        <taxon>Pseudomonadati</taxon>
        <taxon>Pseudomonadota</taxon>
        <taxon>Alphaproteobacteria</taxon>
        <taxon>Hyphomonadales</taxon>
        <taxon>Hyphomonadaceae</taxon>
        <taxon>Henriciella</taxon>
    </lineage>
</organism>
<keyword evidence="4" id="KW-0966">Cell projection</keyword>
<dbReference type="SUPFAM" id="SSF52540">
    <property type="entry name" value="P-loop containing nucleoside triphosphate hydrolases"/>
    <property type="match status" value="1"/>
</dbReference>
<dbReference type="InterPro" id="IPR027417">
    <property type="entry name" value="P-loop_NTPase"/>
</dbReference>
<dbReference type="GO" id="GO:0005525">
    <property type="term" value="F:GTP binding"/>
    <property type="evidence" value="ECO:0007669"/>
    <property type="project" value="UniProtKB-KW"/>
</dbReference>
<feature type="domain" description="SRP54-type proteins GTP-binding" evidence="3">
    <location>
        <begin position="129"/>
        <end position="319"/>
    </location>
</feature>
<protein>
    <submittedName>
        <fullName evidence="4">Flagellar biosynthesis protein FlhF-like protein</fullName>
    </submittedName>
</protein>
<dbReference type="Gene3D" id="3.40.50.300">
    <property type="entry name" value="P-loop containing nucleotide triphosphate hydrolases"/>
    <property type="match status" value="1"/>
</dbReference>
<evidence type="ECO:0000313" key="4">
    <source>
        <dbReference type="EMBL" id="RIJ26978.1"/>
    </source>
</evidence>
<dbReference type="AlphaFoldDB" id="A0A399R6I9"/>